<feature type="region of interest" description="Disordered" evidence="1">
    <location>
        <begin position="604"/>
        <end position="640"/>
    </location>
</feature>
<accession>A0A4R8V0A4</accession>
<evidence type="ECO:0000313" key="4">
    <source>
        <dbReference type="Proteomes" id="UP000298173"/>
    </source>
</evidence>
<evidence type="ECO:0000259" key="2">
    <source>
        <dbReference type="Pfam" id="PF02538"/>
    </source>
</evidence>
<evidence type="ECO:0000313" key="3">
    <source>
        <dbReference type="EMBL" id="TFB75011.1"/>
    </source>
</evidence>
<dbReference type="InterPro" id="IPR045079">
    <property type="entry name" value="Oxoprolinase-like"/>
</dbReference>
<comment type="caution">
    <text evidence="3">The sequence shown here is derived from an EMBL/GenBank/DDBJ whole genome shotgun (WGS) entry which is preliminary data.</text>
</comment>
<dbReference type="InterPro" id="IPR003692">
    <property type="entry name" value="Hydantoinase_B"/>
</dbReference>
<reference evidence="3 4" key="1">
    <citation type="submission" date="2019-03" db="EMBL/GenBank/DDBJ databases">
        <title>Genomics of glacier-inhabiting Cryobacterium strains.</title>
        <authorList>
            <person name="Liu Q."/>
            <person name="Xin Y.-H."/>
        </authorList>
    </citation>
    <scope>NUCLEOTIDE SEQUENCE [LARGE SCALE GENOMIC DNA]</scope>
    <source>
        <strain evidence="3 4">HLT2-23</strain>
    </source>
</reference>
<keyword evidence="4" id="KW-1185">Reference proteome</keyword>
<dbReference type="GO" id="GO:0006749">
    <property type="term" value="P:glutathione metabolic process"/>
    <property type="evidence" value="ECO:0007669"/>
    <property type="project" value="TreeGrafter"/>
</dbReference>
<evidence type="ECO:0000256" key="1">
    <source>
        <dbReference type="SAM" id="MobiDB-lite"/>
    </source>
</evidence>
<dbReference type="GO" id="GO:0005829">
    <property type="term" value="C:cytosol"/>
    <property type="evidence" value="ECO:0007669"/>
    <property type="project" value="TreeGrafter"/>
</dbReference>
<name>A0A4R8V0A4_9MICO</name>
<feature type="compositionally biased region" description="Polar residues" evidence="1">
    <location>
        <begin position="607"/>
        <end position="629"/>
    </location>
</feature>
<proteinExistence type="predicted"/>
<organism evidence="3 4">
    <name type="scientific">Cryobacterium glaciale</name>
    <dbReference type="NCBI Taxonomy" id="1259145"/>
    <lineage>
        <taxon>Bacteria</taxon>
        <taxon>Bacillati</taxon>
        <taxon>Actinomycetota</taxon>
        <taxon>Actinomycetes</taxon>
        <taxon>Micrococcales</taxon>
        <taxon>Microbacteriaceae</taxon>
        <taxon>Cryobacterium</taxon>
    </lineage>
</organism>
<sequence length="704" mass="74876">MSSLVLDPITFEVIKHRLWQINDEQGIAIRSISTSTIVVEGNDFNVGLFAANGDLAVAGPYVTSHVTTMDALIKNVIETAGDDVEDGDIFLCNDPYMGALHQNDVAVVSPIFVDGQILLWAGNVVHHADLAGIDEGSFCVNATSVFQEAPRYFLKVVRAGVLCRDVERTFITNSRTPEMVAMDLRAQIGAINVAVKRVRELSDTYGAGVVRDVMTQTIAYSGELLRERIGELPDGTWSTEVFMDGDRVGSDEILTVKLTLTKSGETLHFDYAGSSPQSAGAVNATDYSTYAGTTTPVYAFLCGSEIDWNSSIRKSVTVDAPSGSVVNANYPAAVSICSIGFTWLTAVAATRVIAAMLSESEKYRNRACASWGVACCGNNVFSQGSDGELIGGLLSDHRGAGAGARANQDGIDHAGTVFSPLSYMSNVESQELKFPFLYLFRKRLVDSGGPGRFRGGMTILAAMTPFGTESVTWKSQNTAGSDQSNAAGLEGGYPGAGSQVSVVRNTDVWQTLSQHPTGTDIGAFGGEVIHLETKSEGVLRRGDVFVFHPPGGGGFGDPLDRDPEDVAADVRDGVISLEAAVHNYAVGLSTDGSVDYVETAEQRNARRQISATQPDTSEALRSTSGTPTPTKCPRCGRATEIGKPTRWTSPLSAAGPWLAERWQGNSPNFKLLHTSCTACGSEWDVCEVAAPDDTSPLPAFSKGA</sequence>
<dbReference type="RefSeq" id="WP_134502206.1">
    <property type="nucleotide sequence ID" value="NZ_SOEY01000009.1"/>
</dbReference>
<dbReference type="AlphaFoldDB" id="A0A4R8V0A4"/>
<protein>
    <submittedName>
        <fullName evidence="3">Hydantoinase B/oxoprolinase family protein</fullName>
    </submittedName>
</protein>
<dbReference type="Pfam" id="PF02538">
    <property type="entry name" value="Hydantoinase_B"/>
    <property type="match status" value="1"/>
</dbReference>
<gene>
    <name evidence="3" type="ORF">E3O06_06660</name>
</gene>
<dbReference type="PANTHER" id="PTHR11365:SF23">
    <property type="entry name" value="HYPOTHETICAL 5-OXOPROLINASE (EUROFUNG)-RELATED"/>
    <property type="match status" value="1"/>
</dbReference>
<dbReference type="EMBL" id="SOEY01000009">
    <property type="protein sequence ID" value="TFB75011.1"/>
    <property type="molecule type" value="Genomic_DNA"/>
</dbReference>
<dbReference type="OrthoDB" id="102473at2"/>
<dbReference type="PANTHER" id="PTHR11365">
    <property type="entry name" value="5-OXOPROLINASE RELATED"/>
    <property type="match status" value="1"/>
</dbReference>
<dbReference type="GO" id="GO:0017168">
    <property type="term" value="F:5-oxoprolinase (ATP-hydrolyzing) activity"/>
    <property type="evidence" value="ECO:0007669"/>
    <property type="project" value="TreeGrafter"/>
</dbReference>
<feature type="domain" description="Hydantoinase B/oxoprolinase" evidence="2">
    <location>
        <begin position="7"/>
        <end position="558"/>
    </location>
</feature>
<dbReference type="Proteomes" id="UP000298173">
    <property type="component" value="Unassembled WGS sequence"/>
</dbReference>